<comment type="caution">
    <text evidence="2">The sequence shown here is derived from an EMBL/GenBank/DDBJ whole genome shotgun (WGS) entry which is preliminary data.</text>
</comment>
<sequence length="75" mass="8603">MQFCFVKLICMIFNFQMELFLPLLSQFHICQSSLLGVILGLRQGSTDTSYLSPYRVRYVSCPVSDTHLLVYTAFA</sequence>
<feature type="signal peptide" evidence="1">
    <location>
        <begin position="1"/>
        <end position="32"/>
    </location>
</feature>
<dbReference type="Proteomes" id="UP001372338">
    <property type="component" value="Unassembled WGS sequence"/>
</dbReference>
<evidence type="ECO:0000256" key="1">
    <source>
        <dbReference type="SAM" id="SignalP"/>
    </source>
</evidence>
<proteinExistence type="predicted"/>
<organism evidence="2 3">
    <name type="scientific">Crotalaria pallida</name>
    <name type="common">Smooth rattlebox</name>
    <name type="synonym">Crotalaria striata</name>
    <dbReference type="NCBI Taxonomy" id="3830"/>
    <lineage>
        <taxon>Eukaryota</taxon>
        <taxon>Viridiplantae</taxon>
        <taxon>Streptophyta</taxon>
        <taxon>Embryophyta</taxon>
        <taxon>Tracheophyta</taxon>
        <taxon>Spermatophyta</taxon>
        <taxon>Magnoliopsida</taxon>
        <taxon>eudicotyledons</taxon>
        <taxon>Gunneridae</taxon>
        <taxon>Pentapetalae</taxon>
        <taxon>rosids</taxon>
        <taxon>fabids</taxon>
        <taxon>Fabales</taxon>
        <taxon>Fabaceae</taxon>
        <taxon>Papilionoideae</taxon>
        <taxon>50 kb inversion clade</taxon>
        <taxon>genistoids sensu lato</taxon>
        <taxon>core genistoids</taxon>
        <taxon>Crotalarieae</taxon>
        <taxon>Crotalaria</taxon>
    </lineage>
</organism>
<protein>
    <recommendedName>
        <fullName evidence="4">Secreted protein</fullName>
    </recommendedName>
</protein>
<reference evidence="2 3" key="1">
    <citation type="submission" date="2024-01" db="EMBL/GenBank/DDBJ databases">
        <title>The genomes of 5 underutilized Papilionoideae crops provide insights into root nodulation and disease resistanc.</title>
        <authorList>
            <person name="Yuan L."/>
        </authorList>
    </citation>
    <scope>NUCLEOTIDE SEQUENCE [LARGE SCALE GENOMIC DNA]</scope>
    <source>
        <strain evidence="2">ZHUSHIDOU_FW_LH</strain>
        <tissue evidence="2">Leaf</tissue>
    </source>
</reference>
<dbReference type="EMBL" id="JAYWIO010000001">
    <property type="protein sequence ID" value="KAK7290153.1"/>
    <property type="molecule type" value="Genomic_DNA"/>
</dbReference>
<gene>
    <name evidence="2" type="ORF">RIF29_04374</name>
</gene>
<keyword evidence="3" id="KW-1185">Reference proteome</keyword>
<dbReference type="AlphaFoldDB" id="A0AAN9J147"/>
<keyword evidence="1" id="KW-0732">Signal</keyword>
<name>A0AAN9J147_CROPI</name>
<evidence type="ECO:0000313" key="2">
    <source>
        <dbReference type="EMBL" id="KAK7290153.1"/>
    </source>
</evidence>
<accession>A0AAN9J147</accession>
<evidence type="ECO:0008006" key="4">
    <source>
        <dbReference type="Google" id="ProtNLM"/>
    </source>
</evidence>
<feature type="chain" id="PRO_5042963193" description="Secreted protein" evidence="1">
    <location>
        <begin position="33"/>
        <end position="75"/>
    </location>
</feature>
<evidence type="ECO:0000313" key="3">
    <source>
        <dbReference type="Proteomes" id="UP001372338"/>
    </source>
</evidence>